<name>A0A395HHN1_ASPHC</name>
<dbReference type="AlphaFoldDB" id="A0A395HHN1"/>
<keyword evidence="2" id="KW-1185">Reference proteome</keyword>
<evidence type="ECO:0000313" key="1">
    <source>
        <dbReference type="EMBL" id="RAL06488.1"/>
    </source>
</evidence>
<reference evidence="1 2" key="1">
    <citation type="submission" date="2018-02" db="EMBL/GenBank/DDBJ databases">
        <title>The genomes of Aspergillus section Nigri reveals drivers in fungal speciation.</title>
        <authorList>
            <consortium name="DOE Joint Genome Institute"/>
            <person name="Vesth T.C."/>
            <person name="Nybo J."/>
            <person name="Theobald S."/>
            <person name="Brandl J."/>
            <person name="Frisvad J.C."/>
            <person name="Nielsen K.F."/>
            <person name="Lyhne E.K."/>
            <person name="Kogle M.E."/>
            <person name="Kuo A."/>
            <person name="Riley R."/>
            <person name="Clum A."/>
            <person name="Nolan M."/>
            <person name="Lipzen A."/>
            <person name="Salamov A."/>
            <person name="Henrissat B."/>
            <person name="Wiebenga A."/>
            <person name="De vries R.P."/>
            <person name="Grigoriev I.V."/>
            <person name="Mortensen U.H."/>
            <person name="Andersen M.R."/>
            <person name="Baker S.E."/>
        </authorList>
    </citation>
    <scope>NUCLEOTIDE SEQUENCE [LARGE SCALE GENOMIC DNA]</scope>
    <source>
        <strain evidence="1 2">CBS 101889</strain>
    </source>
</reference>
<proteinExistence type="predicted"/>
<dbReference type="VEuPathDB" id="FungiDB:BO97DRAFT_449878"/>
<dbReference type="EMBL" id="KZ824393">
    <property type="protein sequence ID" value="RAL06488.1"/>
    <property type="molecule type" value="Genomic_DNA"/>
</dbReference>
<gene>
    <name evidence="1" type="ORF">BO97DRAFT_449878</name>
</gene>
<sequence length="97" mass="11129">MAINQEGWIAEYMAALGLKHGYLSIYNQTIFLKVEVPAGKRYTGLFYSDVIDWSDTSVTLRQALFYFAIKARSDIYHTVQISRNAQWTVMGKKLVDT</sequence>
<evidence type="ECO:0000313" key="2">
    <source>
        <dbReference type="Proteomes" id="UP000248961"/>
    </source>
</evidence>
<dbReference type="GeneID" id="37203173"/>
<protein>
    <submittedName>
        <fullName evidence="1">Uncharacterized protein</fullName>
    </submittedName>
</protein>
<accession>A0A395HHN1</accession>
<dbReference type="OrthoDB" id="2156052at2759"/>
<dbReference type="Proteomes" id="UP000248961">
    <property type="component" value="Unassembled WGS sequence"/>
</dbReference>
<dbReference type="RefSeq" id="XP_025545642.1">
    <property type="nucleotide sequence ID" value="XM_025698884.1"/>
</dbReference>
<organism evidence="1 2">
    <name type="scientific">Aspergillus homomorphus (strain CBS 101889)</name>
    <dbReference type="NCBI Taxonomy" id="1450537"/>
    <lineage>
        <taxon>Eukaryota</taxon>
        <taxon>Fungi</taxon>
        <taxon>Dikarya</taxon>
        <taxon>Ascomycota</taxon>
        <taxon>Pezizomycotina</taxon>
        <taxon>Eurotiomycetes</taxon>
        <taxon>Eurotiomycetidae</taxon>
        <taxon>Eurotiales</taxon>
        <taxon>Aspergillaceae</taxon>
        <taxon>Aspergillus</taxon>
        <taxon>Aspergillus subgen. Circumdati</taxon>
    </lineage>
</organism>